<dbReference type="SUPFAM" id="SSF46557">
    <property type="entry name" value="GreA transcript cleavage protein, N-terminal domain"/>
    <property type="match status" value="1"/>
</dbReference>
<reference evidence="6" key="1">
    <citation type="submission" date="2020-11" db="EMBL/GenBank/DDBJ databases">
        <title>Multidrug resistant novel bacterium Savagea serpentis sp. nov., isolated from the scats of a vine snake (Ahaetulla nasuta).</title>
        <authorList>
            <person name="Venkata Ramana V."/>
            <person name="Vikas Patil S."/>
            <person name="Yogita Lugani V."/>
        </authorList>
    </citation>
    <scope>NUCLEOTIDE SEQUENCE</scope>
    <source>
        <strain evidence="6">SN6</strain>
    </source>
</reference>
<organism evidence="6 7">
    <name type="scientific">Savagea serpentis</name>
    <dbReference type="NCBI Taxonomy" id="2785297"/>
    <lineage>
        <taxon>Bacteria</taxon>
        <taxon>Bacillati</taxon>
        <taxon>Bacillota</taxon>
        <taxon>Bacilli</taxon>
        <taxon>Bacillales</taxon>
        <taxon>Caryophanaceae</taxon>
        <taxon>Savagea</taxon>
    </lineage>
</organism>
<dbReference type="InterPro" id="IPR036805">
    <property type="entry name" value="Tscrpt_elong_fac_GreA/B_N_sf"/>
</dbReference>
<dbReference type="GO" id="GO:0032784">
    <property type="term" value="P:regulation of DNA-templated transcription elongation"/>
    <property type="evidence" value="ECO:0007669"/>
    <property type="project" value="InterPro"/>
</dbReference>
<feature type="domain" description="Transcription elongation factor GreA/GreB N-terminal" evidence="5">
    <location>
        <begin position="5"/>
        <end position="75"/>
    </location>
</feature>
<dbReference type="PANTHER" id="PTHR30437">
    <property type="entry name" value="TRANSCRIPTION ELONGATION FACTOR GREA"/>
    <property type="match status" value="1"/>
</dbReference>
<protein>
    <submittedName>
        <fullName evidence="6">GreA/GreB family elongation factor</fullName>
    </submittedName>
</protein>
<comment type="caution">
    <text evidence="6">The sequence shown here is derived from an EMBL/GenBank/DDBJ whole genome shotgun (WGS) entry which is preliminary data.</text>
</comment>
<feature type="coiled-coil region" evidence="3">
    <location>
        <begin position="5"/>
        <end position="32"/>
    </location>
</feature>
<evidence type="ECO:0000313" key="7">
    <source>
        <dbReference type="Proteomes" id="UP000622653"/>
    </source>
</evidence>
<dbReference type="GO" id="GO:0070063">
    <property type="term" value="F:RNA polymerase binding"/>
    <property type="evidence" value="ECO:0007669"/>
    <property type="project" value="InterPro"/>
</dbReference>
<keyword evidence="2" id="KW-0804">Transcription</keyword>
<proteinExistence type="predicted"/>
<name>A0A8J7GEN6_9BACL</name>
<keyword evidence="3" id="KW-0175">Coiled coil</keyword>
<dbReference type="Gene3D" id="3.10.50.30">
    <property type="entry name" value="Transcription elongation factor, GreA/GreB, C-terminal domain"/>
    <property type="match status" value="1"/>
</dbReference>
<dbReference type="InterPro" id="IPR022691">
    <property type="entry name" value="Tscrpt_elong_fac_GreA/B_N"/>
</dbReference>
<dbReference type="AlphaFoldDB" id="A0A8J7GEN6"/>
<evidence type="ECO:0000259" key="4">
    <source>
        <dbReference type="Pfam" id="PF01272"/>
    </source>
</evidence>
<dbReference type="InterPro" id="IPR036953">
    <property type="entry name" value="GreA/GreB_C_sf"/>
</dbReference>
<dbReference type="Proteomes" id="UP000622653">
    <property type="component" value="Unassembled WGS sequence"/>
</dbReference>
<accession>A0A8J7GEN6</accession>
<dbReference type="PIRSF" id="PIRSF006092">
    <property type="entry name" value="GreA_GreB"/>
    <property type="match status" value="1"/>
</dbReference>
<dbReference type="PANTHER" id="PTHR30437:SF4">
    <property type="entry name" value="TRANSCRIPTION ELONGATION FACTOR GREA"/>
    <property type="match status" value="1"/>
</dbReference>
<sequence length="155" mass="17923">MDRIIQLTKEGKRELENELLILENDILKKSQQKVKQARGFCDFSEDPVYAQYLEESFEVREKIEKLKALLTQIEVIEPTNDGIAQLGTYVDILEDGESEVETYQLVHSLEADIERNKLSVDSPLGQQLLGRRVGDVFVFYDNEFEVKEIRIKSKA</sequence>
<dbReference type="InterPro" id="IPR023459">
    <property type="entry name" value="Tscrpt_elong_fac_GreA/B_fam"/>
</dbReference>
<keyword evidence="1" id="KW-0805">Transcription regulation</keyword>
<evidence type="ECO:0000259" key="5">
    <source>
        <dbReference type="Pfam" id="PF03449"/>
    </source>
</evidence>
<dbReference type="RefSeq" id="WP_194563723.1">
    <property type="nucleotide sequence ID" value="NZ_JADKPV010000010.1"/>
</dbReference>
<gene>
    <name evidence="6" type="ORF">IRY55_12780</name>
</gene>
<dbReference type="Pfam" id="PF01272">
    <property type="entry name" value="GreA_GreB"/>
    <property type="match status" value="1"/>
</dbReference>
<evidence type="ECO:0000256" key="3">
    <source>
        <dbReference type="SAM" id="Coils"/>
    </source>
</evidence>
<keyword evidence="6" id="KW-0251">Elongation factor</keyword>
<keyword evidence="6" id="KW-0648">Protein biosynthesis</keyword>
<feature type="domain" description="Transcription elongation factor GreA/GreB C-terminal" evidence="4">
    <location>
        <begin position="82"/>
        <end position="140"/>
    </location>
</feature>
<dbReference type="SUPFAM" id="SSF54534">
    <property type="entry name" value="FKBP-like"/>
    <property type="match status" value="1"/>
</dbReference>
<dbReference type="GO" id="GO:0003677">
    <property type="term" value="F:DNA binding"/>
    <property type="evidence" value="ECO:0007669"/>
    <property type="project" value="InterPro"/>
</dbReference>
<keyword evidence="7" id="KW-1185">Reference proteome</keyword>
<dbReference type="GO" id="GO:0006354">
    <property type="term" value="P:DNA-templated transcription elongation"/>
    <property type="evidence" value="ECO:0007669"/>
    <property type="project" value="TreeGrafter"/>
</dbReference>
<evidence type="ECO:0000256" key="1">
    <source>
        <dbReference type="ARBA" id="ARBA00023015"/>
    </source>
</evidence>
<dbReference type="EMBL" id="JADKPV010000010">
    <property type="protein sequence ID" value="MBF4502236.1"/>
    <property type="molecule type" value="Genomic_DNA"/>
</dbReference>
<dbReference type="Pfam" id="PF03449">
    <property type="entry name" value="GreA_GreB_N"/>
    <property type="match status" value="1"/>
</dbReference>
<dbReference type="GO" id="GO:0003746">
    <property type="term" value="F:translation elongation factor activity"/>
    <property type="evidence" value="ECO:0007669"/>
    <property type="project" value="UniProtKB-KW"/>
</dbReference>
<dbReference type="InterPro" id="IPR001437">
    <property type="entry name" value="Tscrpt_elong_fac_GreA/B_C"/>
</dbReference>
<evidence type="ECO:0000313" key="6">
    <source>
        <dbReference type="EMBL" id="MBF4502236.1"/>
    </source>
</evidence>
<evidence type="ECO:0000256" key="2">
    <source>
        <dbReference type="ARBA" id="ARBA00023163"/>
    </source>
</evidence>
<dbReference type="Gene3D" id="1.10.287.180">
    <property type="entry name" value="Transcription elongation factor, GreA/GreB, N-terminal domain"/>
    <property type="match status" value="1"/>
</dbReference>